<dbReference type="eggNOG" id="COG0523">
    <property type="taxonomic scope" value="Bacteria"/>
</dbReference>
<dbReference type="GO" id="GO:0000166">
    <property type="term" value="F:nucleotide binding"/>
    <property type="evidence" value="ECO:0007669"/>
    <property type="project" value="UniProtKB-KW"/>
</dbReference>
<accession>K2PLK7</accession>
<evidence type="ECO:0000313" key="9">
    <source>
        <dbReference type="Proteomes" id="UP000007374"/>
    </source>
</evidence>
<dbReference type="EMBL" id="AMSI01000008">
    <property type="protein sequence ID" value="EKF41997.1"/>
    <property type="molecule type" value="Genomic_DNA"/>
</dbReference>
<dbReference type="STRING" id="721133.SAMN05216176_104120"/>
<comment type="similarity">
    <text evidence="4">Belongs to the SIMIBI class G3E GTPase family. ZNG1 subfamily.</text>
</comment>
<evidence type="ECO:0000256" key="3">
    <source>
        <dbReference type="ARBA" id="ARBA00023186"/>
    </source>
</evidence>
<gene>
    <name evidence="8" type="ORF">NA8A_13030</name>
</gene>
<dbReference type="Gene3D" id="3.30.1220.10">
    <property type="entry name" value="CobW-like, C-terminal domain"/>
    <property type="match status" value="1"/>
</dbReference>
<proteinExistence type="inferred from homology"/>
<evidence type="ECO:0000256" key="6">
    <source>
        <dbReference type="ARBA" id="ARBA00049117"/>
    </source>
</evidence>
<dbReference type="InterPro" id="IPR051316">
    <property type="entry name" value="Zinc-reg_GTPase_activator"/>
</dbReference>
<dbReference type="PATRIC" id="fig|1231190.3.peg.2706"/>
<comment type="caution">
    <text evidence="8">The sequence shown here is derived from an EMBL/GenBank/DDBJ whole genome shotgun (WGS) entry which is preliminary data.</text>
</comment>
<evidence type="ECO:0000256" key="1">
    <source>
        <dbReference type="ARBA" id="ARBA00022741"/>
    </source>
</evidence>
<keyword evidence="3" id="KW-0143">Chaperone</keyword>
<evidence type="ECO:0000256" key="4">
    <source>
        <dbReference type="ARBA" id="ARBA00034320"/>
    </source>
</evidence>
<dbReference type="CDD" id="cd03112">
    <property type="entry name" value="CobW-like"/>
    <property type="match status" value="1"/>
</dbReference>
<feature type="domain" description="CobW C-terminal" evidence="7">
    <location>
        <begin position="242"/>
        <end position="337"/>
    </location>
</feature>
<dbReference type="PANTHER" id="PTHR13748:SF62">
    <property type="entry name" value="COBW DOMAIN-CONTAINING PROTEIN"/>
    <property type="match status" value="1"/>
</dbReference>
<evidence type="ECO:0000313" key="8">
    <source>
        <dbReference type="EMBL" id="EKF41997.1"/>
    </source>
</evidence>
<name>K2PLK7_9HYPH</name>
<dbReference type="Pfam" id="PF07683">
    <property type="entry name" value="CobW_C"/>
    <property type="match status" value="1"/>
</dbReference>
<dbReference type="InterPro" id="IPR036627">
    <property type="entry name" value="CobW-likC_sf"/>
</dbReference>
<keyword evidence="9" id="KW-1185">Reference proteome</keyword>
<comment type="function">
    <text evidence="5">Zinc chaperone that directly transfers zinc cofactor to target proteins, thereby activating them. Zinc is transferred from the CXCC motif in the GTPase domain to the zinc binding site in target proteins in a process requiring GTP hydrolysis.</text>
</comment>
<dbReference type="GO" id="GO:0016787">
    <property type="term" value="F:hydrolase activity"/>
    <property type="evidence" value="ECO:0007669"/>
    <property type="project" value="UniProtKB-KW"/>
</dbReference>
<evidence type="ECO:0000259" key="7">
    <source>
        <dbReference type="SMART" id="SM00833"/>
    </source>
</evidence>
<comment type="catalytic activity">
    <reaction evidence="6">
        <text>GTP + H2O = GDP + phosphate + H(+)</text>
        <dbReference type="Rhea" id="RHEA:19669"/>
        <dbReference type="ChEBI" id="CHEBI:15377"/>
        <dbReference type="ChEBI" id="CHEBI:15378"/>
        <dbReference type="ChEBI" id="CHEBI:37565"/>
        <dbReference type="ChEBI" id="CHEBI:43474"/>
        <dbReference type="ChEBI" id="CHEBI:58189"/>
    </reaction>
    <physiologicalReaction direction="left-to-right" evidence="6">
        <dbReference type="Rhea" id="RHEA:19670"/>
    </physiologicalReaction>
</comment>
<organism evidence="8 9">
    <name type="scientific">Nitratireductor indicus C115</name>
    <dbReference type="NCBI Taxonomy" id="1231190"/>
    <lineage>
        <taxon>Bacteria</taxon>
        <taxon>Pseudomonadati</taxon>
        <taxon>Pseudomonadota</taxon>
        <taxon>Alphaproteobacteria</taxon>
        <taxon>Hyphomicrobiales</taxon>
        <taxon>Phyllobacteriaceae</taxon>
        <taxon>Nitratireductor</taxon>
    </lineage>
</organism>
<dbReference type="InterPro" id="IPR027417">
    <property type="entry name" value="P-loop_NTPase"/>
</dbReference>
<sequence>MRIPLTLVTGFLGAGKTTLINRLLRDPALSDTAVIVNEFGEVGIDHLLVEEASDGVIELSDGCLCCTVRGALVDTLVDLAARVADGRAARLKRVVIETTGLADPVPVLQALAAHAQLAEAFSIDGVVTVVDTLHGDGTLDEYEEARRQVAVADRLVLTKADQAQPEALAQLEARLGEFAPGAELVDAGKASATMLIDCSALDAGRRAARVAHASQHDHCHDHPHHHGDGCDHVHRHHHGAPFDTVFLSGEAPMPLAVLEGFLDLLRSQCGNHILRLKGLVETAETPERPLVVQGVRQILGAPRYLERWPDGTRGVRLVVIGTSLDAEYVRGIFSAFTGQARIDTPDRAALQENPLAIAGYSTGF</sequence>
<dbReference type="AlphaFoldDB" id="K2PLK7"/>
<dbReference type="InterPro" id="IPR003495">
    <property type="entry name" value="CobW/HypB/UreG_nucleotide-bd"/>
</dbReference>
<dbReference type="SUPFAM" id="SSF90002">
    <property type="entry name" value="Hypothetical protein YjiA, C-terminal domain"/>
    <property type="match status" value="1"/>
</dbReference>
<reference evidence="8 9" key="1">
    <citation type="journal article" date="2012" name="J. Bacteriol.">
        <title>Genome Sequence of Nitratireductor indicus Type Strain C115.</title>
        <authorList>
            <person name="Lai Q."/>
            <person name="Li G."/>
            <person name="Yu Z."/>
            <person name="Shao Z."/>
        </authorList>
    </citation>
    <scope>NUCLEOTIDE SEQUENCE [LARGE SCALE GENOMIC DNA]</scope>
    <source>
        <strain evidence="8 9">C115</strain>
    </source>
</reference>
<dbReference type="Proteomes" id="UP000007374">
    <property type="component" value="Unassembled WGS sequence"/>
</dbReference>
<dbReference type="RefSeq" id="WP_009450781.1">
    <property type="nucleotide sequence ID" value="NZ_AMSI01000008.1"/>
</dbReference>
<evidence type="ECO:0000256" key="5">
    <source>
        <dbReference type="ARBA" id="ARBA00045658"/>
    </source>
</evidence>
<dbReference type="SUPFAM" id="SSF52540">
    <property type="entry name" value="P-loop containing nucleoside triphosphate hydrolases"/>
    <property type="match status" value="1"/>
</dbReference>
<keyword evidence="2" id="KW-0378">Hydrolase</keyword>
<protein>
    <submittedName>
        <fullName evidence="8">Cobalamin synthesis protein P47K</fullName>
    </submittedName>
</protein>
<dbReference type="GO" id="GO:0005737">
    <property type="term" value="C:cytoplasm"/>
    <property type="evidence" value="ECO:0007669"/>
    <property type="project" value="TreeGrafter"/>
</dbReference>
<dbReference type="PANTHER" id="PTHR13748">
    <property type="entry name" value="COBW-RELATED"/>
    <property type="match status" value="1"/>
</dbReference>
<evidence type="ECO:0000256" key="2">
    <source>
        <dbReference type="ARBA" id="ARBA00022801"/>
    </source>
</evidence>
<dbReference type="Pfam" id="PF02492">
    <property type="entry name" value="cobW"/>
    <property type="match status" value="1"/>
</dbReference>
<keyword evidence="1" id="KW-0547">Nucleotide-binding</keyword>
<dbReference type="Gene3D" id="3.40.50.300">
    <property type="entry name" value="P-loop containing nucleotide triphosphate hydrolases"/>
    <property type="match status" value="1"/>
</dbReference>
<dbReference type="InterPro" id="IPR011629">
    <property type="entry name" value="CobW-like_C"/>
</dbReference>
<dbReference type="SMART" id="SM00833">
    <property type="entry name" value="CobW_C"/>
    <property type="match status" value="1"/>
</dbReference>